<dbReference type="Gene3D" id="3.40.50.150">
    <property type="entry name" value="Vaccinia Virus protein VP39"/>
    <property type="match status" value="1"/>
</dbReference>
<name>A0A2V3W041_9BACI</name>
<dbReference type="GO" id="GO:0160105">
    <property type="term" value="F:tRNA (adenine(22)-N1)-methyltransferase activity"/>
    <property type="evidence" value="ECO:0007669"/>
    <property type="project" value="InterPro"/>
</dbReference>
<protein>
    <submittedName>
        <fullName evidence="1">tRNA (Adenine22-N1)-methyltransferase</fullName>
    </submittedName>
</protein>
<dbReference type="OrthoDB" id="5881184at2"/>
<evidence type="ECO:0000313" key="2">
    <source>
        <dbReference type="Proteomes" id="UP000247978"/>
    </source>
</evidence>
<dbReference type="PANTHER" id="PTHR38451:SF1">
    <property type="entry name" value="TRNA (ADENINE(22)-N(1))-METHYLTRANSFERASE"/>
    <property type="match status" value="1"/>
</dbReference>
<proteinExistence type="predicted"/>
<dbReference type="GO" id="GO:0032259">
    <property type="term" value="P:methylation"/>
    <property type="evidence" value="ECO:0007669"/>
    <property type="project" value="UniProtKB-KW"/>
</dbReference>
<dbReference type="EMBL" id="QJJQ01000007">
    <property type="protein sequence ID" value="PXW86511.1"/>
    <property type="molecule type" value="Genomic_DNA"/>
</dbReference>
<comment type="caution">
    <text evidence="1">The sequence shown here is derived from an EMBL/GenBank/DDBJ whole genome shotgun (WGS) entry which is preliminary data.</text>
</comment>
<dbReference type="Pfam" id="PF04816">
    <property type="entry name" value="TrmK"/>
    <property type="match status" value="1"/>
</dbReference>
<organism evidence="1 2">
    <name type="scientific">Pseudogracilibacillus auburnensis</name>
    <dbReference type="NCBI Taxonomy" id="1494959"/>
    <lineage>
        <taxon>Bacteria</taxon>
        <taxon>Bacillati</taxon>
        <taxon>Bacillota</taxon>
        <taxon>Bacilli</taxon>
        <taxon>Bacillales</taxon>
        <taxon>Bacillaceae</taxon>
        <taxon>Pseudogracilibacillus</taxon>
    </lineage>
</organism>
<reference evidence="1 2" key="1">
    <citation type="submission" date="2018-05" db="EMBL/GenBank/DDBJ databases">
        <title>Genomic Encyclopedia of Type Strains, Phase IV (KMG-IV): sequencing the most valuable type-strain genomes for metagenomic binning, comparative biology and taxonomic classification.</title>
        <authorList>
            <person name="Goeker M."/>
        </authorList>
    </citation>
    <scope>NUCLEOTIDE SEQUENCE [LARGE SCALE GENOMIC DNA]</scope>
    <source>
        <strain evidence="1 2">DSM 28556</strain>
    </source>
</reference>
<dbReference type="AlphaFoldDB" id="A0A2V3W041"/>
<keyword evidence="1" id="KW-0489">Methyltransferase</keyword>
<dbReference type="RefSeq" id="WP_110395419.1">
    <property type="nucleotide sequence ID" value="NZ_JBHUHB010000001.1"/>
</dbReference>
<dbReference type="PANTHER" id="PTHR38451">
    <property type="entry name" value="TRNA (ADENINE(22)-N(1))-METHYLTRANSFERASE"/>
    <property type="match status" value="1"/>
</dbReference>
<dbReference type="Proteomes" id="UP000247978">
    <property type="component" value="Unassembled WGS sequence"/>
</dbReference>
<dbReference type="InterPro" id="IPR006901">
    <property type="entry name" value="TrmK"/>
</dbReference>
<keyword evidence="2" id="KW-1185">Reference proteome</keyword>
<sequence>MSIKLSKRLQTIASFISSNSLFADIGSDHAYLPCYVCLSDQTVQAIAGEVKEGPLKRAQETVEYYDLSERIDVRLGNGLQIINENDHVNEVVIAGMGGSLIANIMEEGKNKLSAVHKIIAQPNIHASSVRKTFLANNYSLINEIILMENNHIYEVLVAERDSTVNIYDPAEHLGKQLMFGPLLMQEKSPVFIKKWQDERKKLLHITSNMEKAKNKEETKLHLYKKQLQWMEEVLT</sequence>
<keyword evidence="1" id="KW-0808">Transferase</keyword>
<accession>A0A2V3W041</accession>
<dbReference type="Gene3D" id="1.10.287.1890">
    <property type="match status" value="1"/>
</dbReference>
<gene>
    <name evidence="1" type="ORF">DFR56_10729</name>
</gene>
<dbReference type="PIRSF" id="PIRSF018637">
    <property type="entry name" value="TrmK"/>
    <property type="match status" value="1"/>
</dbReference>
<evidence type="ECO:0000313" key="1">
    <source>
        <dbReference type="EMBL" id="PXW86511.1"/>
    </source>
</evidence>
<dbReference type="InterPro" id="IPR029063">
    <property type="entry name" value="SAM-dependent_MTases_sf"/>
</dbReference>